<keyword evidence="1" id="KW-0540">Nuclease</keyword>
<accession>A0A1X0Y8C9</accession>
<comment type="caution">
    <text evidence="1">The sequence shown here is derived from an EMBL/GenBank/DDBJ whole genome shotgun (WGS) entry which is preliminary data.</text>
</comment>
<dbReference type="AlphaFoldDB" id="A0A1X0Y8C9"/>
<dbReference type="OrthoDB" id="440231at2"/>
<name>A0A1X0Y8C9_9BACT</name>
<reference evidence="1 2" key="1">
    <citation type="submission" date="2017-03" db="EMBL/GenBank/DDBJ databases">
        <title>Genome sequence of Geothermobacter sp. EPR-M, Deep-Sea Iron Reducer.</title>
        <authorList>
            <person name="Tully B."/>
            <person name="Savalia P."/>
            <person name="Abuyen K."/>
            <person name="Baughan C."/>
            <person name="Romero E."/>
            <person name="Ronkowski C."/>
            <person name="Torres B."/>
            <person name="Tremblay J."/>
            <person name="Trujillo A."/>
            <person name="Tyler M."/>
            <person name="Perez-Rodriguez I."/>
            <person name="Amend J."/>
        </authorList>
    </citation>
    <scope>NUCLEOTIDE SEQUENCE [LARGE SCALE GENOMIC DNA]</scope>
    <source>
        <strain evidence="1 2">EPR-M</strain>
    </source>
</reference>
<dbReference type="RefSeq" id="WP_085010038.1">
    <property type="nucleotide sequence ID" value="NZ_NAAD01000006.1"/>
</dbReference>
<sequence>MSILRHDFTDEIIKILDMKSGGKGDELLKSSEIIQYLNIKTKAANRGSKSRAGFANHYAIYVLIEDYLNGGFAIGGNYSDYEGAKFSDLFRRQRELPFGGKLQNHALNHRLNEEFKKYFPACDHLPIIRDSESNRYWINEQLIIVSVDGQMFNLAESIIEIIESYVRARQSAFSEFMQYCQDIIDIQEEEPEKAIQFIKGLFHPNVDARVFEIASFAVLKQHYSGQRIYWGWSPDELFEEYLVLYKTGRTNANDGGIDFVMKPLGRFFQVTETVDAGKYFLDIDKVQRYPITFVVKTNDSEEDILSKISSQAEAKYQIKAIVKKYIESVEEIINIPRLMEVFEEVLKSGLGAKVIEEIVLQSRVEFNVEAEEQDVLVFKKTVQHSGDQK</sequence>
<dbReference type="GO" id="GO:0004519">
    <property type="term" value="F:endonuclease activity"/>
    <property type="evidence" value="ECO:0007669"/>
    <property type="project" value="UniProtKB-KW"/>
</dbReference>
<protein>
    <submittedName>
        <fullName evidence="1">Restriction endonuclease</fullName>
    </submittedName>
</protein>
<keyword evidence="2" id="KW-1185">Reference proteome</keyword>
<organism evidence="1 2">
    <name type="scientific">Geothermobacter hydrogeniphilus</name>
    <dbReference type="NCBI Taxonomy" id="1969733"/>
    <lineage>
        <taxon>Bacteria</taxon>
        <taxon>Pseudomonadati</taxon>
        <taxon>Thermodesulfobacteriota</taxon>
        <taxon>Desulfuromonadia</taxon>
        <taxon>Desulfuromonadales</taxon>
        <taxon>Geothermobacteraceae</taxon>
        <taxon>Geothermobacter</taxon>
    </lineage>
</organism>
<dbReference type="Proteomes" id="UP000193136">
    <property type="component" value="Unassembled WGS sequence"/>
</dbReference>
<gene>
    <name evidence="1" type="ORF">B5V00_06920</name>
</gene>
<keyword evidence="1" id="KW-0378">Hydrolase</keyword>
<evidence type="ECO:0000313" key="1">
    <source>
        <dbReference type="EMBL" id="ORJ61359.1"/>
    </source>
</evidence>
<dbReference type="EMBL" id="NAAD01000006">
    <property type="protein sequence ID" value="ORJ61359.1"/>
    <property type="molecule type" value="Genomic_DNA"/>
</dbReference>
<evidence type="ECO:0000313" key="2">
    <source>
        <dbReference type="Proteomes" id="UP000193136"/>
    </source>
</evidence>
<dbReference type="STRING" id="1969733.B5V00_06920"/>
<dbReference type="REBASE" id="205470">
    <property type="entry name" value="GspEPRMORF6925P"/>
</dbReference>
<keyword evidence="1" id="KW-0255">Endonuclease</keyword>
<proteinExistence type="predicted"/>